<keyword evidence="2" id="KW-1185">Reference proteome</keyword>
<organism evidence="1 2">
    <name type="scientific">Geomonas diazotrophica</name>
    <dbReference type="NCBI Taxonomy" id="2843197"/>
    <lineage>
        <taxon>Bacteria</taxon>
        <taxon>Pseudomonadati</taxon>
        <taxon>Thermodesulfobacteriota</taxon>
        <taxon>Desulfuromonadia</taxon>
        <taxon>Geobacterales</taxon>
        <taxon>Geobacteraceae</taxon>
        <taxon>Geomonas</taxon>
    </lineage>
</organism>
<evidence type="ECO:0000313" key="2">
    <source>
        <dbReference type="Proteomes" id="UP000683493"/>
    </source>
</evidence>
<proteinExistence type="predicted"/>
<reference evidence="1 2" key="1">
    <citation type="submission" date="2021-06" db="EMBL/GenBank/DDBJ databases">
        <title>Gemonas diversity in paddy soil.</title>
        <authorList>
            <person name="Liu G."/>
        </authorList>
    </citation>
    <scope>NUCLEOTIDE SEQUENCE [LARGE SCALE GENOMIC DNA]</scope>
    <source>
        <strain evidence="1 2">RG29</strain>
    </source>
</reference>
<accession>A0ABX8JDN5</accession>
<name>A0ABX8JDN5_9BACT</name>
<sequence length="323" mass="35142">MTGGPAPAAAIRKHWLGKLKDLDLPVLTDARMEDILTKHRIRYLGGVDATTGKAFKEEANVSAILVTALEYYNQADPPKVALHARLVSAGDNPEILWMDSVAISGDEKPGILGLGLISDFAVVEDMALSRLQSSLAAWLAGGGGTRPVQSEKKYDPKLLYNAWPAPKGTTVSIAAVPFYNETQLKRAGDISQINFVRQLFRTQGMHPVEPGVIRQAMLGMRMIMHEGVSVRDADVLTYVLGADFLLSGTVFEYQDVRGRNGTPKVDFGVTLIDKNDRRTVFKSKSYNSGSDGVFFYDVGWEPSASVMAGKMAEAVVRKVLQGP</sequence>
<evidence type="ECO:0000313" key="1">
    <source>
        <dbReference type="EMBL" id="QWV96505.1"/>
    </source>
</evidence>
<dbReference type="EMBL" id="CP076724">
    <property type="protein sequence ID" value="QWV96505.1"/>
    <property type="molecule type" value="Genomic_DNA"/>
</dbReference>
<gene>
    <name evidence="1" type="ORF">KP005_14135</name>
</gene>
<dbReference type="Proteomes" id="UP000683493">
    <property type="component" value="Chromosome"/>
</dbReference>
<protein>
    <submittedName>
        <fullName evidence="1">Uncharacterized protein</fullName>
    </submittedName>
</protein>